<evidence type="ECO:0000313" key="2">
    <source>
        <dbReference type="EMBL" id="EMJ96715.1"/>
    </source>
</evidence>
<dbReference type="AlphaFoldDB" id="M6DDS9"/>
<feature type="transmembrane region" description="Helical" evidence="1">
    <location>
        <begin position="20"/>
        <end position="41"/>
    </location>
</feature>
<dbReference type="EMBL" id="ANIK01000016">
    <property type="protein sequence ID" value="EMJ96715.1"/>
    <property type="molecule type" value="Genomic_DNA"/>
</dbReference>
<reference evidence="2 3" key="1">
    <citation type="submission" date="2013-01" db="EMBL/GenBank/DDBJ databases">
        <authorList>
            <person name="Harkins D.M."/>
            <person name="Durkin A.S."/>
            <person name="Brinkac L.M."/>
            <person name="Haft D.H."/>
            <person name="Selengut J.D."/>
            <person name="Sanka R."/>
            <person name="DePew J."/>
            <person name="Purushe J."/>
            <person name="Galloway R.L."/>
            <person name="Vinetz J.M."/>
            <person name="Sutton G.G."/>
            <person name="Nierman W.C."/>
            <person name="Fouts D.E."/>
        </authorList>
    </citation>
    <scope>NUCLEOTIDE SEQUENCE [LARGE SCALE GENOMIC DNA]</scope>
    <source>
        <strain evidence="2 3">79601</strain>
    </source>
</reference>
<keyword evidence="1" id="KW-1133">Transmembrane helix</keyword>
<accession>M6DDS9</accession>
<comment type="caution">
    <text evidence="2">The sequence shown here is derived from an EMBL/GenBank/DDBJ whole genome shotgun (WGS) entry which is preliminary data.</text>
</comment>
<sequence length="206" mass="23393">METVYLEIIKFLNEGSIFRVLLVLFSFLTSLLLAGVGFLWFKNPELLTEILHTLSLRKSPEGSTEKEENISATPLQKSVSSFDLIRGLFSSSVDFSFTDRGAALHFPQYMRGQAKDGLTELLQNIVSSVREISTENRQIEFDFTNTLVVNPYSANCVFEVLEDVQSNNGVYLVLAFRGKHLKDFEISVRKLLSRSDSKSVNVRKRR</sequence>
<evidence type="ECO:0000313" key="3">
    <source>
        <dbReference type="Proteomes" id="UP000011988"/>
    </source>
</evidence>
<keyword evidence="1" id="KW-0472">Membrane</keyword>
<dbReference type="OrthoDB" id="345803at2"/>
<dbReference type="PATRIC" id="fig|1218565.3.peg.906"/>
<proteinExistence type="predicted"/>
<evidence type="ECO:0000256" key="1">
    <source>
        <dbReference type="SAM" id="Phobius"/>
    </source>
</evidence>
<name>M6DDS9_9LEPT</name>
<dbReference type="Proteomes" id="UP000011988">
    <property type="component" value="Unassembled WGS sequence"/>
</dbReference>
<keyword evidence="1" id="KW-0812">Transmembrane</keyword>
<dbReference type="RefSeq" id="WP_017810053.1">
    <property type="nucleotide sequence ID" value="NZ_ANIK01000016.1"/>
</dbReference>
<gene>
    <name evidence="2" type="ORF">LEP1GSC194_4283</name>
</gene>
<protein>
    <submittedName>
        <fullName evidence="2">Uncharacterized protein</fullName>
    </submittedName>
</protein>
<organism evidence="2 3">
    <name type="scientific">Leptospira alstonii serovar Sichuan str. 79601</name>
    <dbReference type="NCBI Taxonomy" id="1218565"/>
    <lineage>
        <taxon>Bacteria</taxon>
        <taxon>Pseudomonadati</taxon>
        <taxon>Spirochaetota</taxon>
        <taxon>Spirochaetia</taxon>
        <taxon>Leptospirales</taxon>
        <taxon>Leptospiraceae</taxon>
        <taxon>Leptospira</taxon>
    </lineage>
</organism>